<evidence type="ECO:0000313" key="2">
    <source>
        <dbReference type="Proteomes" id="UP001732700"/>
    </source>
</evidence>
<protein>
    <submittedName>
        <fullName evidence="1">Uncharacterized protein</fullName>
    </submittedName>
</protein>
<accession>A0ACD5VFQ8</accession>
<evidence type="ECO:0000313" key="1">
    <source>
        <dbReference type="EnsemblPlants" id="AVESA.00010b.r2.3AG0423880.1.CDS"/>
    </source>
</evidence>
<organism evidence="1 2">
    <name type="scientific">Avena sativa</name>
    <name type="common">Oat</name>
    <dbReference type="NCBI Taxonomy" id="4498"/>
    <lineage>
        <taxon>Eukaryota</taxon>
        <taxon>Viridiplantae</taxon>
        <taxon>Streptophyta</taxon>
        <taxon>Embryophyta</taxon>
        <taxon>Tracheophyta</taxon>
        <taxon>Spermatophyta</taxon>
        <taxon>Magnoliopsida</taxon>
        <taxon>Liliopsida</taxon>
        <taxon>Poales</taxon>
        <taxon>Poaceae</taxon>
        <taxon>BOP clade</taxon>
        <taxon>Pooideae</taxon>
        <taxon>Poodae</taxon>
        <taxon>Poeae</taxon>
        <taxon>Poeae Chloroplast Group 1 (Aveneae type)</taxon>
        <taxon>Aveninae</taxon>
        <taxon>Avena</taxon>
    </lineage>
</organism>
<dbReference type="Proteomes" id="UP001732700">
    <property type="component" value="Chromosome 3A"/>
</dbReference>
<proteinExistence type="predicted"/>
<reference evidence="1" key="2">
    <citation type="submission" date="2025-09" db="UniProtKB">
        <authorList>
            <consortium name="EnsemblPlants"/>
        </authorList>
    </citation>
    <scope>IDENTIFICATION</scope>
</reference>
<reference evidence="1" key="1">
    <citation type="submission" date="2021-05" db="EMBL/GenBank/DDBJ databases">
        <authorList>
            <person name="Scholz U."/>
            <person name="Mascher M."/>
            <person name="Fiebig A."/>
        </authorList>
    </citation>
    <scope>NUCLEOTIDE SEQUENCE [LARGE SCALE GENOMIC DNA]</scope>
</reference>
<dbReference type="EnsemblPlants" id="AVESA.00010b.r2.3AG0423880.1">
    <property type="protein sequence ID" value="AVESA.00010b.r2.3AG0423880.1.CDS"/>
    <property type="gene ID" value="AVESA.00010b.r2.3AG0423880"/>
</dbReference>
<name>A0ACD5VFQ8_AVESA</name>
<keyword evidence="2" id="KW-1185">Reference proteome</keyword>
<sequence length="514" mass="56093">MSLSLTLLALNHACIVDLQAPKEDSRRAPKASHWSSSCEPLPAAKDTCASHRLLCRDLRTRPASCASTCSAPPESFDELPNPSADADACDVLRPWNLPYRPSSGSLECAALHPPSPLPWNASRQAQITAWEGAPFLERQAIKEGRRSSPSLPLASLPVAFWSGLVHMHASMEMEVAGGNLPHCRDRLSNLPDCLLHAILSQLEARQAVQTCVLSRRWPLLWRAIPCITIDSADFSNQQVCPRTKEEALAKLEDFADNLLLRRAVSLEPPLDALRLCVQAAGPRGDMNMGRWIRRGLKLSPAALEVSGGDGYPINLNFLSSSVSGGGVGRLTRLRIDNVILHRDFEDLLGSGGLPVLQDLEIVNPVIVSAIWRIAADTLTRLAVVDVSCHHQSRCSVHIAAPRLASLRLEFPLARLASVHFSIIDGGARLAQASIRLLEDDGEDPSDNISDVCFLLNSLSSVTRLHLSGFQETKQLLLQEVLDHVSMSWTSMLSFPNLATLVLEDCDLGHNLQTL</sequence>